<evidence type="ECO:0000313" key="1">
    <source>
        <dbReference type="EMBL" id="CAE0342939.1"/>
    </source>
</evidence>
<gene>
    <name evidence="1" type="ORF">EHAR0213_LOCUS1846</name>
</gene>
<proteinExistence type="predicted"/>
<dbReference type="AlphaFoldDB" id="A0A7S3N5I6"/>
<evidence type="ECO:0008006" key="2">
    <source>
        <dbReference type="Google" id="ProtNLM"/>
    </source>
</evidence>
<accession>A0A7S3N5I6</accession>
<dbReference type="EMBL" id="HBII01004006">
    <property type="protein sequence ID" value="CAE0342939.1"/>
    <property type="molecule type" value="Transcribed_RNA"/>
</dbReference>
<name>A0A7S3N5I6_9SPIT</name>
<reference evidence="1" key="1">
    <citation type="submission" date="2021-01" db="EMBL/GenBank/DDBJ databases">
        <authorList>
            <person name="Corre E."/>
            <person name="Pelletier E."/>
            <person name="Niang G."/>
            <person name="Scheremetjew M."/>
            <person name="Finn R."/>
            <person name="Kale V."/>
            <person name="Holt S."/>
            <person name="Cochrane G."/>
            <person name="Meng A."/>
            <person name="Brown T."/>
            <person name="Cohen L."/>
        </authorList>
    </citation>
    <scope>NUCLEOTIDE SEQUENCE</scope>
    <source>
        <strain evidence="1">FSP1.4</strain>
    </source>
</reference>
<sequence>MILSIFNDKEEGKEDVEKLCSEVKTTLQESLLHLAVVHYVEKQDDRYMRMLCKIHFPLYEEDQNGDIPAFALSLCSTDAEFTNGLQVLLDGGYYINYSNSAGKDLIEFLSEFSITPDRVKFMKKQGLAPRNKKTVISNIENNSELSDSKKEEIIGML</sequence>
<organism evidence="1">
    <name type="scientific">Euplotes harpa</name>
    <dbReference type="NCBI Taxonomy" id="151035"/>
    <lineage>
        <taxon>Eukaryota</taxon>
        <taxon>Sar</taxon>
        <taxon>Alveolata</taxon>
        <taxon>Ciliophora</taxon>
        <taxon>Intramacronucleata</taxon>
        <taxon>Spirotrichea</taxon>
        <taxon>Hypotrichia</taxon>
        <taxon>Euplotida</taxon>
        <taxon>Euplotidae</taxon>
        <taxon>Euplotes</taxon>
    </lineage>
</organism>
<protein>
    <recommendedName>
        <fullName evidence="2">Ankyrin repeat domain-containing protein</fullName>
    </recommendedName>
</protein>